<keyword evidence="2" id="KW-0732">Signal</keyword>
<feature type="signal peptide" evidence="2">
    <location>
        <begin position="1"/>
        <end position="19"/>
    </location>
</feature>
<accession>A0A9N9LDW1</accession>
<gene>
    <name evidence="3" type="ORF">HYALB_00000163</name>
</gene>
<feature type="chain" id="PRO_5040263637" evidence="2">
    <location>
        <begin position="20"/>
        <end position="299"/>
    </location>
</feature>
<proteinExistence type="predicted"/>
<comment type="caution">
    <text evidence="3">The sequence shown here is derived from an EMBL/GenBank/DDBJ whole genome shotgun (WGS) entry which is preliminary data.</text>
</comment>
<reference evidence="3" key="1">
    <citation type="submission" date="2021-07" db="EMBL/GenBank/DDBJ databases">
        <authorList>
            <person name="Durling M."/>
        </authorList>
    </citation>
    <scope>NUCLEOTIDE SEQUENCE</scope>
</reference>
<feature type="compositionally biased region" description="Basic residues" evidence="1">
    <location>
        <begin position="178"/>
        <end position="188"/>
    </location>
</feature>
<dbReference type="EMBL" id="CAJVRM010000068">
    <property type="protein sequence ID" value="CAG8973399.1"/>
    <property type="molecule type" value="Genomic_DNA"/>
</dbReference>
<feature type="compositionally biased region" description="Basic and acidic residues" evidence="1">
    <location>
        <begin position="51"/>
        <end position="60"/>
    </location>
</feature>
<feature type="compositionally biased region" description="Pro residues" evidence="1">
    <location>
        <begin position="158"/>
        <end position="168"/>
    </location>
</feature>
<dbReference type="OrthoDB" id="10684731at2759"/>
<feature type="region of interest" description="Disordered" evidence="1">
    <location>
        <begin position="44"/>
        <end position="299"/>
    </location>
</feature>
<name>A0A9N9LDW1_9HELO</name>
<protein>
    <submittedName>
        <fullName evidence="3">Uncharacterized protein</fullName>
    </submittedName>
</protein>
<evidence type="ECO:0000313" key="4">
    <source>
        <dbReference type="Proteomes" id="UP000701801"/>
    </source>
</evidence>
<feature type="compositionally biased region" description="Pro residues" evidence="1">
    <location>
        <begin position="61"/>
        <end position="73"/>
    </location>
</feature>
<dbReference type="AlphaFoldDB" id="A0A9N9LDW1"/>
<feature type="compositionally biased region" description="Basic and acidic residues" evidence="1">
    <location>
        <begin position="262"/>
        <end position="275"/>
    </location>
</feature>
<organism evidence="3 4">
    <name type="scientific">Hymenoscyphus albidus</name>
    <dbReference type="NCBI Taxonomy" id="595503"/>
    <lineage>
        <taxon>Eukaryota</taxon>
        <taxon>Fungi</taxon>
        <taxon>Dikarya</taxon>
        <taxon>Ascomycota</taxon>
        <taxon>Pezizomycotina</taxon>
        <taxon>Leotiomycetes</taxon>
        <taxon>Helotiales</taxon>
        <taxon>Helotiaceae</taxon>
        <taxon>Hymenoscyphus</taxon>
    </lineage>
</organism>
<evidence type="ECO:0000313" key="3">
    <source>
        <dbReference type="EMBL" id="CAG8973399.1"/>
    </source>
</evidence>
<feature type="compositionally biased region" description="Acidic residues" evidence="1">
    <location>
        <begin position="276"/>
        <end position="299"/>
    </location>
</feature>
<dbReference type="Proteomes" id="UP000701801">
    <property type="component" value="Unassembled WGS sequence"/>
</dbReference>
<feature type="compositionally biased region" description="Basic and acidic residues" evidence="1">
    <location>
        <begin position="81"/>
        <end position="92"/>
    </location>
</feature>
<keyword evidence="4" id="KW-1185">Reference proteome</keyword>
<sequence length="299" mass="32711">MLFPNILAVAAAVATLVSAIPAATDGNLAPEVIAESLLKRGLGRPTPFRLYKADGKRPREPSPSPPRPRPRPAPGKRERKRQVLAESLDKRGVGLRPFRKVRLSKADGKRPRPGPDVSPPLSPRLRPDVPESLLKRGLRVGRPKASGPHRGNSDDPWWAPPPPPPIPTVPDRKGPIGRSRKGPNRKRNFIANESLEKRATNFGALKLGSQRPHPSVAHPSNQKPPTPGGFNLDIFHTLMNNPKAFHDAKLPKSPNGPKGPTQKRDVSESVEKDSDLESDLESDYESDPEDIGDDFEPNE</sequence>
<evidence type="ECO:0000256" key="1">
    <source>
        <dbReference type="SAM" id="MobiDB-lite"/>
    </source>
</evidence>
<evidence type="ECO:0000256" key="2">
    <source>
        <dbReference type="SAM" id="SignalP"/>
    </source>
</evidence>